<name>A0A486UGC1_KLEPN</name>
<dbReference type="InterPro" id="IPR009057">
    <property type="entry name" value="Homeodomain-like_sf"/>
</dbReference>
<comment type="similarity">
    <text evidence="1">Belongs to the transposase 8 family.</text>
</comment>
<proteinExistence type="inferred from homology"/>
<dbReference type="PANTHER" id="PTHR33609:SF1">
    <property type="entry name" value="TRANSPOSASE"/>
    <property type="match status" value="1"/>
</dbReference>
<organism evidence="2">
    <name type="scientific">Klebsiella pneumoniae</name>
    <dbReference type="NCBI Taxonomy" id="573"/>
    <lineage>
        <taxon>Bacteria</taxon>
        <taxon>Pseudomonadati</taxon>
        <taxon>Pseudomonadota</taxon>
        <taxon>Gammaproteobacteria</taxon>
        <taxon>Enterobacterales</taxon>
        <taxon>Enterobacteriaceae</taxon>
        <taxon>Klebsiella/Raoultella group</taxon>
        <taxon>Klebsiella</taxon>
        <taxon>Klebsiella pneumoniae complex</taxon>
    </lineage>
</organism>
<protein>
    <submittedName>
        <fullName evidence="2">ORF1 ISSen4</fullName>
    </submittedName>
</protein>
<dbReference type="PANTHER" id="PTHR33609">
    <property type="entry name" value="LOW CALCIUM RESPONSE LOCUS PROTEIN S"/>
    <property type="match status" value="1"/>
</dbReference>
<dbReference type="SUPFAM" id="SSF46689">
    <property type="entry name" value="Homeodomain-like"/>
    <property type="match status" value="1"/>
</dbReference>
<accession>A0A486UGC1</accession>
<sequence length="132" mass="15132">MKKRFSDEQIICILREAEAGVSARELCRKHAISDATFYTWRKKYGGMEVPEVKRLKSLEEENARLKKLLAEAGRGEYCGFSDLAFRWLRTVLREIPSSLAMARILIPRLCRTLISIRISKVIISSPVFRGAD</sequence>
<dbReference type="AlphaFoldDB" id="A0A486UGC1"/>
<dbReference type="EMBL" id="CAAHDB010000032">
    <property type="protein sequence ID" value="VGM37163.1"/>
    <property type="molecule type" value="Genomic_DNA"/>
</dbReference>
<evidence type="ECO:0000256" key="1">
    <source>
        <dbReference type="ARBA" id="ARBA00009964"/>
    </source>
</evidence>
<gene>
    <name evidence="2" type="ORF">SAMEA4873655_05095</name>
</gene>
<evidence type="ECO:0000313" key="2">
    <source>
        <dbReference type="EMBL" id="VGM37163.1"/>
    </source>
</evidence>
<dbReference type="Pfam" id="PF01527">
    <property type="entry name" value="HTH_Tnp_1"/>
    <property type="match status" value="1"/>
</dbReference>
<dbReference type="InterPro" id="IPR052546">
    <property type="entry name" value="Transposase_8_domain"/>
</dbReference>
<dbReference type="GO" id="GO:0003677">
    <property type="term" value="F:DNA binding"/>
    <property type="evidence" value="ECO:0007669"/>
    <property type="project" value="InterPro"/>
</dbReference>
<dbReference type="GO" id="GO:0004803">
    <property type="term" value="F:transposase activity"/>
    <property type="evidence" value="ECO:0007669"/>
    <property type="project" value="InterPro"/>
</dbReference>
<dbReference type="InterPro" id="IPR002514">
    <property type="entry name" value="Transposase_8"/>
</dbReference>
<dbReference type="GO" id="GO:0006313">
    <property type="term" value="P:DNA transposition"/>
    <property type="evidence" value="ECO:0007669"/>
    <property type="project" value="InterPro"/>
</dbReference>
<reference evidence="2" key="1">
    <citation type="submission" date="2019-03" db="EMBL/GenBank/DDBJ databases">
        <authorList>
            <consortium name="Pathogen Informatics"/>
        </authorList>
    </citation>
    <scope>NUCLEOTIDE SEQUENCE</scope>
    <source>
        <strain evidence="2">5012STDY7626459</strain>
    </source>
</reference>